<reference evidence="18 19" key="1">
    <citation type="journal article" date="2019" name="Int. J. Syst. Evol. Microbiol.">
        <title>The Global Catalogue of Microorganisms (GCM) 10K type strain sequencing project: providing services to taxonomists for standard genome sequencing and annotation.</title>
        <authorList>
            <consortium name="The Broad Institute Genomics Platform"/>
            <consortium name="The Broad Institute Genome Sequencing Center for Infectious Disease"/>
            <person name="Wu L."/>
            <person name="Ma J."/>
        </authorList>
    </citation>
    <scope>NUCLEOTIDE SEQUENCE [LARGE SCALE GENOMIC DNA]</scope>
    <source>
        <strain evidence="18 19">JCM 16034</strain>
    </source>
</reference>
<dbReference type="CDD" id="cd00075">
    <property type="entry name" value="HATPase"/>
    <property type="match status" value="1"/>
</dbReference>
<dbReference type="InterPro" id="IPR036890">
    <property type="entry name" value="HATPase_C_sf"/>
</dbReference>
<evidence type="ECO:0000256" key="10">
    <source>
        <dbReference type="ARBA" id="ARBA00022840"/>
    </source>
</evidence>
<sequence length="603" mass="62467">MPALADLLLIRRVLRILLTAWNRAYDGQMRFSTRTLLLQVGAVALAVVLAAGAHLWLAYERLWTEAEQNALTLGRTLASDPVLRRTTAQIAAGAGTPPPAELASGPVMAAAESARASTGALFVVVTDEEGLRLAHPDPARLGERVSTPPDVALSGREETTRNTGTLGPSVGAKVPVHAPAGAPQGEGSVVGEVSVGYARSGVAEGLGADALAVGSTAVLALAAGVVASLALRRRLARLTLGLEPEDIGTLVQDQEAVLRGIDEGVVGVGRDGRVTVANDAARRFLGVDLTGERWDSASVPAELRELTAGDVPAEADGGTGRQLVVGERVLVASARRVVHAREELGWVVMLRDRTELRGLTRQLDAVGALSEALRAQRHEFSNQVHTVAGLLDLGEVAEARSVLGRLGATGPLSFPLEQAELLGDPSLQAFLGAKGIEASERGVVLRLGAETLVRNPVAAAQDVTTVLGNLVDNAVRAAVAGSPDAGGERWVEVELLDDGPTLHVVVADSGDGIGGIEPEQLFERGFTTAPPAAEQPGGHGLGLHLSRQLARRHGGDVWVISPGRPGGPGAVFGARIVGLTDEEKADRDSRLGRAGPRGRTGNG</sequence>
<keyword evidence="13 16" id="KW-0472">Membrane</keyword>
<evidence type="ECO:0000313" key="18">
    <source>
        <dbReference type="EMBL" id="GAA2200507.1"/>
    </source>
</evidence>
<dbReference type="InterPro" id="IPR000014">
    <property type="entry name" value="PAS"/>
</dbReference>
<evidence type="ECO:0000256" key="15">
    <source>
        <dbReference type="SAM" id="MobiDB-lite"/>
    </source>
</evidence>
<comment type="subcellular location">
    <subcellularLocation>
        <location evidence="2">Cell membrane</location>
        <topology evidence="2">Multi-pass membrane protein</topology>
    </subcellularLocation>
</comment>
<dbReference type="SUPFAM" id="SSF55785">
    <property type="entry name" value="PYP-like sensor domain (PAS domain)"/>
    <property type="match status" value="1"/>
</dbReference>
<dbReference type="SUPFAM" id="SSF55890">
    <property type="entry name" value="Sporulation response regulatory protein Spo0B"/>
    <property type="match status" value="1"/>
</dbReference>
<proteinExistence type="predicted"/>
<keyword evidence="4" id="KW-1003">Cell membrane</keyword>
<dbReference type="GO" id="GO:0016301">
    <property type="term" value="F:kinase activity"/>
    <property type="evidence" value="ECO:0007669"/>
    <property type="project" value="UniProtKB-KW"/>
</dbReference>
<dbReference type="SUPFAM" id="SSF55874">
    <property type="entry name" value="ATPase domain of HSP90 chaperone/DNA topoisomerase II/histidine kinase"/>
    <property type="match status" value="1"/>
</dbReference>
<evidence type="ECO:0000256" key="1">
    <source>
        <dbReference type="ARBA" id="ARBA00000085"/>
    </source>
</evidence>
<feature type="domain" description="Histidine kinase" evidence="17">
    <location>
        <begin position="466"/>
        <end position="580"/>
    </location>
</feature>
<feature type="region of interest" description="Disordered" evidence="15">
    <location>
        <begin position="139"/>
        <end position="171"/>
    </location>
</feature>
<evidence type="ECO:0000313" key="19">
    <source>
        <dbReference type="Proteomes" id="UP001500432"/>
    </source>
</evidence>
<comment type="catalytic activity">
    <reaction evidence="1">
        <text>ATP + protein L-histidine = ADP + protein N-phospho-L-histidine.</text>
        <dbReference type="EC" id="2.7.13.3"/>
    </reaction>
</comment>
<comment type="caution">
    <text evidence="18">The sequence shown here is derived from an EMBL/GenBank/DDBJ whole genome shotgun (WGS) entry which is preliminary data.</text>
</comment>
<dbReference type="InterPro" id="IPR016120">
    <property type="entry name" value="Sig_transdc_His_kin_SpoOB"/>
</dbReference>
<keyword evidence="12" id="KW-0902">Two-component regulatory system</keyword>
<dbReference type="Pfam" id="PF02518">
    <property type="entry name" value="HATPase_c"/>
    <property type="match status" value="1"/>
</dbReference>
<dbReference type="InterPro" id="IPR004358">
    <property type="entry name" value="Sig_transdc_His_kin-like_C"/>
</dbReference>
<protein>
    <recommendedName>
        <fullName evidence="14">Sensor-like histidine kinase SenX3</fullName>
        <ecNumber evidence="3">2.7.13.3</ecNumber>
    </recommendedName>
</protein>
<evidence type="ECO:0000256" key="4">
    <source>
        <dbReference type="ARBA" id="ARBA00022475"/>
    </source>
</evidence>
<evidence type="ECO:0000256" key="7">
    <source>
        <dbReference type="ARBA" id="ARBA00022692"/>
    </source>
</evidence>
<dbReference type="SUPFAM" id="SSF103190">
    <property type="entry name" value="Sensory domain-like"/>
    <property type="match status" value="1"/>
</dbReference>
<accession>A0ABN3BUS7</accession>
<dbReference type="PANTHER" id="PTHR42878">
    <property type="entry name" value="TWO-COMPONENT HISTIDINE KINASE"/>
    <property type="match status" value="1"/>
</dbReference>
<dbReference type="EC" id="2.7.13.3" evidence="3"/>
<dbReference type="Gene3D" id="1.10.287.130">
    <property type="match status" value="1"/>
</dbReference>
<gene>
    <name evidence="18" type="ORF">GCM10009849_21350</name>
</gene>
<evidence type="ECO:0000256" key="6">
    <source>
        <dbReference type="ARBA" id="ARBA00022679"/>
    </source>
</evidence>
<keyword evidence="10" id="KW-0067">ATP-binding</keyword>
<feature type="region of interest" description="Disordered" evidence="15">
    <location>
        <begin position="582"/>
        <end position="603"/>
    </location>
</feature>
<dbReference type="EMBL" id="BAAAQW010000005">
    <property type="protein sequence ID" value="GAA2200507.1"/>
    <property type="molecule type" value="Genomic_DNA"/>
</dbReference>
<dbReference type="SMART" id="SM00387">
    <property type="entry name" value="HATPase_c"/>
    <property type="match status" value="1"/>
</dbReference>
<evidence type="ECO:0000259" key="17">
    <source>
        <dbReference type="PROSITE" id="PS50109"/>
    </source>
</evidence>
<evidence type="ECO:0000256" key="3">
    <source>
        <dbReference type="ARBA" id="ARBA00012438"/>
    </source>
</evidence>
<organism evidence="18 19">
    <name type="scientific">Sinomonas flava</name>
    <dbReference type="NCBI Taxonomy" id="496857"/>
    <lineage>
        <taxon>Bacteria</taxon>
        <taxon>Bacillati</taxon>
        <taxon>Actinomycetota</taxon>
        <taxon>Actinomycetes</taxon>
        <taxon>Micrococcales</taxon>
        <taxon>Micrococcaceae</taxon>
        <taxon>Sinomonas</taxon>
    </lineage>
</organism>
<keyword evidence="8" id="KW-0547">Nucleotide-binding</keyword>
<keyword evidence="11 16" id="KW-1133">Transmembrane helix</keyword>
<dbReference type="InterPro" id="IPR039506">
    <property type="entry name" value="SPOB_a"/>
</dbReference>
<evidence type="ECO:0000256" key="11">
    <source>
        <dbReference type="ARBA" id="ARBA00022989"/>
    </source>
</evidence>
<dbReference type="PANTHER" id="PTHR42878:SF7">
    <property type="entry name" value="SENSOR HISTIDINE KINASE GLRK"/>
    <property type="match status" value="1"/>
</dbReference>
<dbReference type="PRINTS" id="PR00344">
    <property type="entry name" value="BCTRLSENSOR"/>
</dbReference>
<dbReference type="InterPro" id="IPR005467">
    <property type="entry name" value="His_kinase_dom"/>
</dbReference>
<keyword evidence="5" id="KW-0597">Phosphoprotein</keyword>
<dbReference type="InterPro" id="IPR033463">
    <property type="entry name" value="sCache_3"/>
</dbReference>
<dbReference type="CDD" id="cd00130">
    <property type="entry name" value="PAS"/>
    <property type="match status" value="1"/>
</dbReference>
<keyword evidence="6" id="KW-0808">Transferase</keyword>
<evidence type="ECO:0000256" key="2">
    <source>
        <dbReference type="ARBA" id="ARBA00004651"/>
    </source>
</evidence>
<dbReference type="Gene3D" id="3.30.565.10">
    <property type="entry name" value="Histidine kinase-like ATPase, C-terminal domain"/>
    <property type="match status" value="1"/>
</dbReference>
<dbReference type="InterPro" id="IPR050351">
    <property type="entry name" value="BphY/WalK/GraS-like"/>
</dbReference>
<evidence type="ECO:0000256" key="13">
    <source>
        <dbReference type="ARBA" id="ARBA00023136"/>
    </source>
</evidence>
<dbReference type="InterPro" id="IPR003594">
    <property type="entry name" value="HATPase_dom"/>
</dbReference>
<evidence type="ECO:0000256" key="9">
    <source>
        <dbReference type="ARBA" id="ARBA00022777"/>
    </source>
</evidence>
<feature type="compositionally biased region" description="Basic and acidic residues" evidence="15">
    <location>
        <begin position="582"/>
        <end position="591"/>
    </location>
</feature>
<evidence type="ECO:0000256" key="8">
    <source>
        <dbReference type="ARBA" id="ARBA00022741"/>
    </source>
</evidence>
<feature type="transmembrane region" description="Helical" evidence="16">
    <location>
        <begin position="36"/>
        <end position="59"/>
    </location>
</feature>
<name>A0ABN3BUS7_9MICC</name>
<dbReference type="InterPro" id="IPR029151">
    <property type="entry name" value="Sensor-like_sf"/>
</dbReference>
<dbReference type="InterPro" id="IPR035965">
    <property type="entry name" value="PAS-like_dom_sf"/>
</dbReference>
<evidence type="ECO:0000256" key="12">
    <source>
        <dbReference type="ARBA" id="ARBA00023012"/>
    </source>
</evidence>
<evidence type="ECO:0000256" key="5">
    <source>
        <dbReference type="ARBA" id="ARBA00022553"/>
    </source>
</evidence>
<keyword evidence="9 18" id="KW-0418">Kinase</keyword>
<dbReference type="Pfam" id="PF14689">
    <property type="entry name" value="SPOB_a"/>
    <property type="match status" value="1"/>
</dbReference>
<dbReference type="PROSITE" id="PS50109">
    <property type="entry name" value="HIS_KIN"/>
    <property type="match status" value="1"/>
</dbReference>
<evidence type="ECO:0000256" key="14">
    <source>
        <dbReference type="ARBA" id="ARBA00039401"/>
    </source>
</evidence>
<dbReference type="Proteomes" id="UP001500432">
    <property type="component" value="Unassembled WGS sequence"/>
</dbReference>
<keyword evidence="19" id="KW-1185">Reference proteome</keyword>
<dbReference type="Gene3D" id="3.30.450.20">
    <property type="entry name" value="PAS domain"/>
    <property type="match status" value="2"/>
</dbReference>
<evidence type="ECO:0000256" key="16">
    <source>
        <dbReference type="SAM" id="Phobius"/>
    </source>
</evidence>
<keyword evidence="7 16" id="KW-0812">Transmembrane</keyword>
<dbReference type="Pfam" id="PF17203">
    <property type="entry name" value="sCache_3_2"/>
    <property type="match status" value="1"/>
</dbReference>